<proteinExistence type="predicted"/>
<dbReference type="OrthoDB" id="9801102at2"/>
<gene>
    <name evidence="2" type="ORF">SAMN06265337_4341</name>
</gene>
<keyword evidence="3" id="KW-1185">Reference proteome</keyword>
<evidence type="ECO:0000256" key="1">
    <source>
        <dbReference type="SAM" id="MobiDB-lite"/>
    </source>
</evidence>
<feature type="region of interest" description="Disordered" evidence="1">
    <location>
        <begin position="1"/>
        <end position="22"/>
    </location>
</feature>
<dbReference type="RefSeq" id="WP_088845723.1">
    <property type="nucleotide sequence ID" value="NZ_FYEW01000007.1"/>
</dbReference>
<dbReference type="InterPro" id="IPR007711">
    <property type="entry name" value="HigB-1"/>
</dbReference>
<organism evidence="2 3">
    <name type="scientific">Hymenobacter gelipurpurascens</name>
    <dbReference type="NCBI Taxonomy" id="89968"/>
    <lineage>
        <taxon>Bacteria</taxon>
        <taxon>Pseudomonadati</taxon>
        <taxon>Bacteroidota</taxon>
        <taxon>Cytophagia</taxon>
        <taxon>Cytophagales</taxon>
        <taxon>Hymenobacteraceae</taxon>
        <taxon>Hymenobacter</taxon>
    </lineage>
</organism>
<evidence type="ECO:0000313" key="2">
    <source>
        <dbReference type="EMBL" id="SNC77732.1"/>
    </source>
</evidence>
<reference evidence="3" key="1">
    <citation type="submission" date="2017-06" db="EMBL/GenBank/DDBJ databases">
        <authorList>
            <person name="Varghese N."/>
            <person name="Submissions S."/>
        </authorList>
    </citation>
    <scope>NUCLEOTIDE SEQUENCE [LARGE SCALE GENOMIC DNA]</scope>
    <source>
        <strain evidence="3">DSM 11116</strain>
    </source>
</reference>
<dbReference type="AlphaFoldDB" id="A0A212UHK9"/>
<dbReference type="SUPFAM" id="SSF143011">
    <property type="entry name" value="RelE-like"/>
    <property type="match status" value="1"/>
</dbReference>
<accession>A0A212UHK9</accession>
<protein>
    <submittedName>
        <fullName evidence="2">Proteic killer suppression protein</fullName>
    </submittedName>
</protein>
<dbReference type="EMBL" id="FYEW01000007">
    <property type="protein sequence ID" value="SNC77732.1"/>
    <property type="molecule type" value="Genomic_DNA"/>
</dbReference>
<evidence type="ECO:0000313" key="3">
    <source>
        <dbReference type="Proteomes" id="UP000198131"/>
    </source>
</evidence>
<sequence>MIRSIRHKGLKSLHDKGDTSKLPADNVERINRILTRLEAAKTPQALNFPGSGFHQLKGDLKDFYSIKVRANWKIIFRFEGEDVVDVDYLDYH</sequence>
<dbReference type="Gene3D" id="3.30.2310.20">
    <property type="entry name" value="RelE-like"/>
    <property type="match status" value="1"/>
</dbReference>
<dbReference type="InterPro" id="IPR035093">
    <property type="entry name" value="RelE/ParE_toxin_dom_sf"/>
</dbReference>
<dbReference type="Pfam" id="PF05015">
    <property type="entry name" value="HigB-like_toxin"/>
    <property type="match status" value="1"/>
</dbReference>
<feature type="compositionally biased region" description="Basic residues" evidence="1">
    <location>
        <begin position="1"/>
        <end position="11"/>
    </location>
</feature>
<name>A0A212UHK9_9BACT</name>
<dbReference type="PANTHER" id="PTHR40266">
    <property type="entry name" value="TOXIN HIGB-1"/>
    <property type="match status" value="1"/>
</dbReference>
<dbReference type="PANTHER" id="PTHR40266:SF2">
    <property type="entry name" value="TOXIN HIGB-1"/>
    <property type="match status" value="1"/>
</dbReference>
<dbReference type="Proteomes" id="UP000198131">
    <property type="component" value="Unassembled WGS sequence"/>
</dbReference>